<evidence type="ECO:0000313" key="6">
    <source>
        <dbReference type="Proteomes" id="UP001272242"/>
    </source>
</evidence>
<evidence type="ECO:0000256" key="3">
    <source>
        <dbReference type="SAM" id="Phobius"/>
    </source>
</evidence>
<dbReference type="Pfam" id="PF13677">
    <property type="entry name" value="MotB_plug"/>
    <property type="match status" value="1"/>
</dbReference>
<dbReference type="EMBL" id="JAXBLV010000178">
    <property type="protein sequence ID" value="MDY3560509.1"/>
    <property type="molecule type" value="Genomic_DNA"/>
</dbReference>
<reference evidence="6" key="1">
    <citation type="journal article" date="2023" name="Mar. Drugs">
        <title>Gemmata algarum, a Novel Planctomycete Isolated from an Algal Mat, Displays Antimicrobial Activity.</title>
        <authorList>
            <person name="Kumar G."/>
            <person name="Kallscheuer N."/>
            <person name="Kashif M."/>
            <person name="Ahamad S."/>
            <person name="Jagadeeshwari U."/>
            <person name="Pannikurungottu S."/>
            <person name="Haufschild T."/>
            <person name="Kabuu M."/>
            <person name="Sasikala C."/>
            <person name="Jogler C."/>
            <person name="Ramana C."/>
        </authorList>
    </citation>
    <scope>NUCLEOTIDE SEQUENCE [LARGE SCALE GENOMIC DNA]</scope>
    <source>
        <strain evidence="6">JC673</strain>
    </source>
</reference>
<evidence type="ECO:0000259" key="4">
    <source>
        <dbReference type="Pfam" id="PF13677"/>
    </source>
</evidence>
<dbReference type="InterPro" id="IPR025713">
    <property type="entry name" value="MotB-like_N_dom"/>
</dbReference>
<proteinExistence type="predicted"/>
<feature type="domain" description="Motility protein B-like N-terminal" evidence="4">
    <location>
        <begin position="4"/>
        <end position="45"/>
    </location>
</feature>
<evidence type="ECO:0000256" key="2">
    <source>
        <dbReference type="ARBA" id="ARBA00023136"/>
    </source>
</evidence>
<evidence type="ECO:0000313" key="5">
    <source>
        <dbReference type="EMBL" id="MDY3560509.1"/>
    </source>
</evidence>
<evidence type="ECO:0000256" key="1">
    <source>
        <dbReference type="ARBA" id="ARBA00004370"/>
    </source>
</evidence>
<comment type="caution">
    <text evidence="5">The sequence shown here is derived from an EMBL/GenBank/DDBJ whole genome shotgun (WGS) entry which is preliminary data.</text>
</comment>
<dbReference type="RefSeq" id="WP_261184745.1">
    <property type="nucleotide sequence ID" value="NZ_JAXBLV010000178.1"/>
</dbReference>
<keyword evidence="6" id="KW-1185">Reference proteome</keyword>
<dbReference type="Proteomes" id="UP001272242">
    <property type="component" value="Unassembled WGS sequence"/>
</dbReference>
<protein>
    <recommendedName>
        <fullName evidence="4">Motility protein B-like N-terminal domain-containing protein</fullName>
    </recommendedName>
</protein>
<organism evidence="5 6">
    <name type="scientific">Gemmata algarum</name>
    <dbReference type="NCBI Taxonomy" id="2975278"/>
    <lineage>
        <taxon>Bacteria</taxon>
        <taxon>Pseudomonadati</taxon>
        <taxon>Planctomycetota</taxon>
        <taxon>Planctomycetia</taxon>
        <taxon>Gemmatales</taxon>
        <taxon>Gemmataceae</taxon>
        <taxon>Gemmata</taxon>
    </lineage>
</organism>
<gene>
    <name evidence="5" type="ORF">R5W23_001744</name>
</gene>
<sequence>MAKGGGSWKVAYADFVTAMMAFFLVMWIGAQDVKVRQSVANYFIDPAGVSKKPVSDGAVLETPSSGPVAGQVQVAGGRGTRVPSGGVPSPSTSAILNWINADAARSRHWKGEAQRVREAAAAQKAVNETRTPEEIEIAQLSLLLSTDLAGTIPKDIPEVYKDLLFSAFKEVNWEQVAGTLLKD</sequence>
<accession>A0ABU5EZX7</accession>
<name>A0ABU5EZX7_9BACT</name>
<keyword evidence="3" id="KW-0812">Transmembrane</keyword>
<feature type="transmembrane region" description="Helical" evidence="3">
    <location>
        <begin position="12"/>
        <end position="30"/>
    </location>
</feature>
<keyword evidence="3" id="KW-1133">Transmembrane helix</keyword>
<keyword evidence="2 3" id="KW-0472">Membrane</keyword>
<comment type="subcellular location">
    <subcellularLocation>
        <location evidence="1">Membrane</location>
    </subcellularLocation>
</comment>